<organism evidence="6 7">
    <name type="scientific">Noviherbaspirillum autotrophicum</name>
    <dbReference type="NCBI Taxonomy" id="709839"/>
    <lineage>
        <taxon>Bacteria</taxon>
        <taxon>Pseudomonadati</taxon>
        <taxon>Pseudomonadota</taxon>
        <taxon>Betaproteobacteria</taxon>
        <taxon>Burkholderiales</taxon>
        <taxon>Oxalobacteraceae</taxon>
        <taxon>Noviherbaspirillum</taxon>
    </lineage>
</organism>
<protein>
    <recommendedName>
        <fullName evidence="5">HTH tetR-type domain-containing protein</fullName>
    </recommendedName>
</protein>
<dbReference type="STRING" id="709839.TSA66_09940"/>
<evidence type="ECO:0000259" key="5">
    <source>
        <dbReference type="PROSITE" id="PS50977"/>
    </source>
</evidence>
<keyword evidence="2 4" id="KW-0238">DNA-binding</keyword>
<proteinExistence type="predicted"/>
<dbReference type="PANTHER" id="PTHR30055">
    <property type="entry name" value="HTH-TYPE TRANSCRIPTIONAL REGULATOR RUTR"/>
    <property type="match status" value="1"/>
</dbReference>
<feature type="DNA-binding region" description="H-T-H motif" evidence="4">
    <location>
        <begin position="27"/>
        <end position="46"/>
    </location>
</feature>
<evidence type="ECO:0000256" key="3">
    <source>
        <dbReference type="ARBA" id="ARBA00023163"/>
    </source>
</evidence>
<dbReference type="SUPFAM" id="SSF48498">
    <property type="entry name" value="Tetracyclin repressor-like, C-terminal domain"/>
    <property type="match status" value="1"/>
</dbReference>
<keyword evidence="3" id="KW-0804">Transcription</keyword>
<gene>
    <name evidence="6" type="ORF">TSA66_09940</name>
</gene>
<evidence type="ECO:0000256" key="1">
    <source>
        <dbReference type="ARBA" id="ARBA00023015"/>
    </source>
</evidence>
<dbReference type="AlphaFoldDB" id="A0A0C2BUA9"/>
<accession>A0A0C2BUA9</accession>
<keyword evidence="1" id="KW-0805">Transcription regulation</keyword>
<dbReference type="InterPro" id="IPR001647">
    <property type="entry name" value="HTH_TetR"/>
</dbReference>
<sequence>MKKARLRERIAAAAAELFQAQGYTAVTMEQIAAAAEVSKRTLYKYFPAREAVLAYWLEGELARDLAGLGFRFDLNAPFHVNASALLAESAAWCERHPDYLLPYIRYKFANFDPNVEKAGKHADSGDMVQVWTLLIVTAQQRGELDPTRPAEQLAVYFHYLYFGALMRWITDRRLNLQQEFTAVVQLFVNGACATGRQ</sequence>
<evidence type="ECO:0000256" key="2">
    <source>
        <dbReference type="ARBA" id="ARBA00023125"/>
    </source>
</evidence>
<keyword evidence="7" id="KW-1185">Reference proteome</keyword>
<dbReference type="InterPro" id="IPR036271">
    <property type="entry name" value="Tet_transcr_reg_TetR-rel_C_sf"/>
</dbReference>
<dbReference type="Pfam" id="PF00440">
    <property type="entry name" value="TetR_N"/>
    <property type="match status" value="1"/>
</dbReference>
<name>A0A0C2BUA9_9BURK</name>
<evidence type="ECO:0000313" key="6">
    <source>
        <dbReference type="EMBL" id="KIF83624.1"/>
    </source>
</evidence>
<evidence type="ECO:0000313" key="7">
    <source>
        <dbReference type="Proteomes" id="UP000031572"/>
    </source>
</evidence>
<dbReference type="SUPFAM" id="SSF46689">
    <property type="entry name" value="Homeodomain-like"/>
    <property type="match status" value="1"/>
</dbReference>
<feature type="domain" description="HTH tetR-type" evidence="5">
    <location>
        <begin position="4"/>
        <end position="64"/>
    </location>
</feature>
<dbReference type="Gene3D" id="1.10.357.10">
    <property type="entry name" value="Tetracycline Repressor, domain 2"/>
    <property type="match status" value="1"/>
</dbReference>
<dbReference type="GO" id="GO:0003700">
    <property type="term" value="F:DNA-binding transcription factor activity"/>
    <property type="evidence" value="ECO:0007669"/>
    <property type="project" value="TreeGrafter"/>
</dbReference>
<comment type="caution">
    <text evidence="6">The sequence shown here is derived from an EMBL/GenBank/DDBJ whole genome shotgun (WGS) entry which is preliminary data.</text>
</comment>
<dbReference type="Proteomes" id="UP000031572">
    <property type="component" value="Unassembled WGS sequence"/>
</dbReference>
<dbReference type="InterPro" id="IPR050109">
    <property type="entry name" value="HTH-type_TetR-like_transc_reg"/>
</dbReference>
<evidence type="ECO:0000256" key="4">
    <source>
        <dbReference type="PROSITE-ProRule" id="PRU00335"/>
    </source>
</evidence>
<dbReference type="PANTHER" id="PTHR30055:SF234">
    <property type="entry name" value="HTH-TYPE TRANSCRIPTIONAL REGULATOR BETI"/>
    <property type="match status" value="1"/>
</dbReference>
<dbReference type="PRINTS" id="PR00455">
    <property type="entry name" value="HTHTETR"/>
</dbReference>
<dbReference type="InterPro" id="IPR009057">
    <property type="entry name" value="Homeodomain-like_sf"/>
</dbReference>
<dbReference type="EMBL" id="JWJG01000028">
    <property type="protein sequence ID" value="KIF83624.1"/>
    <property type="molecule type" value="Genomic_DNA"/>
</dbReference>
<dbReference type="GO" id="GO:0000976">
    <property type="term" value="F:transcription cis-regulatory region binding"/>
    <property type="evidence" value="ECO:0007669"/>
    <property type="project" value="TreeGrafter"/>
</dbReference>
<dbReference type="PROSITE" id="PS50977">
    <property type="entry name" value="HTH_TETR_2"/>
    <property type="match status" value="1"/>
</dbReference>
<reference evidence="6 7" key="1">
    <citation type="submission" date="2014-12" db="EMBL/GenBank/DDBJ databases">
        <title>Denitrispirillum autotrophicum gen. nov., sp. nov., Denitrifying, Facultatively Autotrophic Bacteria Isolated from Rice Paddy Soil.</title>
        <authorList>
            <person name="Ishii S."/>
            <person name="Ashida N."/>
            <person name="Ohno H."/>
            <person name="Otsuka S."/>
            <person name="Yokota A."/>
            <person name="Senoo K."/>
        </authorList>
    </citation>
    <scope>NUCLEOTIDE SEQUENCE [LARGE SCALE GENOMIC DNA]</scope>
    <source>
        <strain evidence="6 7">TSA66</strain>
    </source>
</reference>